<feature type="compositionally biased region" description="Acidic residues" evidence="1">
    <location>
        <begin position="116"/>
        <end position="125"/>
    </location>
</feature>
<feature type="region of interest" description="Disordered" evidence="1">
    <location>
        <begin position="73"/>
        <end position="132"/>
    </location>
</feature>
<feature type="compositionally biased region" description="Basic and acidic residues" evidence="1">
    <location>
        <begin position="8"/>
        <end position="25"/>
    </location>
</feature>
<dbReference type="EMBL" id="KV418249">
    <property type="protein sequence ID" value="KZP02898.1"/>
    <property type="molecule type" value="Genomic_DNA"/>
</dbReference>
<keyword evidence="3" id="KW-1185">Reference proteome</keyword>
<accession>A0A167TFU1</accession>
<reference evidence="2 3" key="1">
    <citation type="journal article" date="2016" name="Mol. Biol. Evol.">
        <title>Comparative Genomics of Early-Diverging Mushroom-Forming Fungi Provides Insights into the Origins of Lignocellulose Decay Capabilities.</title>
        <authorList>
            <person name="Nagy L.G."/>
            <person name="Riley R."/>
            <person name="Tritt A."/>
            <person name="Adam C."/>
            <person name="Daum C."/>
            <person name="Floudas D."/>
            <person name="Sun H."/>
            <person name="Yadav J.S."/>
            <person name="Pangilinan J."/>
            <person name="Larsson K.H."/>
            <person name="Matsuura K."/>
            <person name="Barry K."/>
            <person name="Labutti K."/>
            <person name="Kuo R."/>
            <person name="Ohm R.A."/>
            <person name="Bhattacharya S.S."/>
            <person name="Shirouzu T."/>
            <person name="Yoshinaga Y."/>
            <person name="Martin F.M."/>
            <person name="Grigoriev I.V."/>
            <person name="Hibbett D.S."/>
        </authorList>
    </citation>
    <scope>NUCLEOTIDE SEQUENCE [LARGE SCALE GENOMIC DNA]</scope>
    <source>
        <strain evidence="2 3">CBS 109695</strain>
    </source>
</reference>
<gene>
    <name evidence="2" type="ORF">FIBSPDRAFT_905441</name>
</gene>
<evidence type="ECO:0000256" key="1">
    <source>
        <dbReference type="SAM" id="MobiDB-lite"/>
    </source>
</evidence>
<sequence>MNATIGHCEGKRDSEVNPKQNERSVDTVSSNNQFNDVCKTEKLDANLPSKPNDQTKRAFTTEKIDAILRDILNKRRLETSQTRKPLGEERVNNDCEMDTDSDELSDYYTSSSDMSSSDDESEGEVEEIRIVNHSVERVNQPLNAIT</sequence>
<organism evidence="2 3">
    <name type="scientific">Athelia psychrophila</name>
    <dbReference type="NCBI Taxonomy" id="1759441"/>
    <lineage>
        <taxon>Eukaryota</taxon>
        <taxon>Fungi</taxon>
        <taxon>Dikarya</taxon>
        <taxon>Basidiomycota</taxon>
        <taxon>Agaricomycotina</taxon>
        <taxon>Agaricomycetes</taxon>
        <taxon>Agaricomycetidae</taxon>
        <taxon>Atheliales</taxon>
        <taxon>Atheliaceae</taxon>
        <taxon>Athelia</taxon>
    </lineage>
</organism>
<protein>
    <submittedName>
        <fullName evidence="2">Uncharacterized protein</fullName>
    </submittedName>
</protein>
<evidence type="ECO:0000313" key="2">
    <source>
        <dbReference type="EMBL" id="KZP02898.1"/>
    </source>
</evidence>
<evidence type="ECO:0000313" key="3">
    <source>
        <dbReference type="Proteomes" id="UP000076532"/>
    </source>
</evidence>
<feature type="compositionally biased region" description="Low complexity" evidence="1">
    <location>
        <begin position="106"/>
        <end position="115"/>
    </location>
</feature>
<feature type="compositionally biased region" description="Acidic residues" evidence="1">
    <location>
        <begin position="95"/>
        <end position="105"/>
    </location>
</feature>
<feature type="region of interest" description="Disordered" evidence="1">
    <location>
        <begin position="1"/>
        <end position="33"/>
    </location>
</feature>
<proteinExistence type="predicted"/>
<dbReference type="Proteomes" id="UP000076532">
    <property type="component" value="Unassembled WGS sequence"/>
</dbReference>
<name>A0A167TFU1_9AGAM</name>
<dbReference type="AlphaFoldDB" id="A0A167TFU1"/>